<keyword evidence="6" id="KW-0547">Nucleotide-binding</keyword>
<dbReference type="PANTHER" id="PTHR11451:SF44">
    <property type="entry name" value="THREONINE--TRNA LIGASE, CHLOROPLASTIC_MITOCHONDRIAL 2"/>
    <property type="match status" value="1"/>
</dbReference>
<evidence type="ECO:0000256" key="10">
    <source>
        <dbReference type="ARBA" id="ARBA00023146"/>
    </source>
</evidence>
<dbReference type="InterPro" id="IPR002314">
    <property type="entry name" value="aa-tRNA-synt_IIb"/>
</dbReference>
<proteinExistence type="inferred from homology"/>
<name>A0A1I1UCQ6_9GAMM</name>
<evidence type="ECO:0000256" key="3">
    <source>
        <dbReference type="ARBA" id="ARBA00022490"/>
    </source>
</evidence>
<dbReference type="NCBIfam" id="TIGR00418">
    <property type="entry name" value="thrS"/>
    <property type="match status" value="1"/>
</dbReference>
<keyword evidence="10 14" id="KW-0030">Aminoacyl-tRNA synthetase</keyword>
<dbReference type="PANTHER" id="PTHR11451">
    <property type="entry name" value="THREONINE-TRNA LIGASE"/>
    <property type="match status" value="1"/>
</dbReference>
<evidence type="ECO:0000256" key="2">
    <source>
        <dbReference type="ARBA" id="ARBA00013163"/>
    </source>
</evidence>
<dbReference type="GO" id="GO:0004829">
    <property type="term" value="F:threonine-tRNA ligase activity"/>
    <property type="evidence" value="ECO:0007669"/>
    <property type="project" value="UniProtKB-UniRule"/>
</dbReference>
<dbReference type="GO" id="GO:0046872">
    <property type="term" value="F:metal ion binding"/>
    <property type="evidence" value="ECO:0007669"/>
    <property type="project" value="UniProtKB-KW"/>
</dbReference>
<dbReference type="PROSITE" id="PS50862">
    <property type="entry name" value="AA_TRNA_LIGASE_II"/>
    <property type="match status" value="1"/>
</dbReference>
<dbReference type="EC" id="6.1.1.3" evidence="2 12"/>
<dbReference type="RefSeq" id="WP_091991482.1">
    <property type="nucleotide sequence ID" value="NZ_FOLO01000081.1"/>
</dbReference>
<dbReference type="SUPFAM" id="SSF52954">
    <property type="entry name" value="Class II aaRS ABD-related"/>
    <property type="match status" value="1"/>
</dbReference>
<dbReference type="InterPro" id="IPR006195">
    <property type="entry name" value="aa-tRNA-synth_II"/>
</dbReference>
<dbReference type="FunFam" id="3.30.930.10:FF:000002">
    <property type="entry name" value="Threonine--tRNA ligase"/>
    <property type="match status" value="1"/>
</dbReference>
<evidence type="ECO:0000256" key="12">
    <source>
        <dbReference type="NCBIfam" id="TIGR00418"/>
    </source>
</evidence>
<sequence length="392" mass="45500">MKNEHRKIGQELQLFNLADFSSGMVFWYPKGYSIYQKIESYLRDIQTQYHYQEIKSPVLASSQLWEKSGHLEKFKENMFLLENDDNELALKPMNCPFHIEMFKQLCQSYRSLPLRLSEFGLCHRNEASGALNGLLRLRSFNQDDGHVFCTKAHIQAELIDFMKMFYQVYEKFGFDKKNIDVKISLRPQKRTGSESLWDSAEAYLQQGLQVLNIPFELLPEEGAFYGPKVEFALKDSLGRQWQCGTFQLDFMLAERMGASFINESGESEYPVILHRAVLGSLERFIAIMLEHHQGRLPAWLNPNAISIIPVAQSHNIYATEVYDKLKSLGFSISINNNDDSVGYKLRSHFKQKGLYALIIGDDEIQEQNLTVREKKSNCKMRLEDFILNIMKQ</sequence>
<dbReference type="Gene3D" id="3.30.930.10">
    <property type="entry name" value="Bira Bifunctional Protein, Domain 2"/>
    <property type="match status" value="1"/>
</dbReference>
<dbReference type="Pfam" id="PF03129">
    <property type="entry name" value="HGTP_anticodon"/>
    <property type="match status" value="1"/>
</dbReference>
<keyword evidence="4" id="KW-0436">Ligase</keyword>
<evidence type="ECO:0000313" key="14">
    <source>
        <dbReference type="EMBL" id="SFD65750.1"/>
    </source>
</evidence>
<dbReference type="InterPro" id="IPR036621">
    <property type="entry name" value="Anticodon-bd_dom_sf"/>
</dbReference>
<keyword evidence="8" id="KW-0067">ATP-binding</keyword>
<evidence type="ECO:0000256" key="6">
    <source>
        <dbReference type="ARBA" id="ARBA00022741"/>
    </source>
</evidence>
<evidence type="ECO:0000259" key="13">
    <source>
        <dbReference type="PROSITE" id="PS50862"/>
    </source>
</evidence>
<dbReference type="AlphaFoldDB" id="A0A1I1UCQ6"/>
<evidence type="ECO:0000313" key="15">
    <source>
        <dbReference type="Proteomes" id="UP000198862"/>
    </source>
</evidence>
<protein>
    <recommendedName>
        <fullName evidence="2 12">Threonine--tRNA ligase</fullName>
        <ecNumber evidence="2 12">6.1.1.3</ecNumber>
    </recommendedName>
</protein>
<dbReference type="PRINTS" id="PR01047">
    <property type="entry name" value="TRNASYNTHTHR"/>
</dbReference>
<evidence type="ECO:0000256" key="9">
    <source>
        <dbReference type="ARBA" id="ARBA00022917"/>
    </source>
</evidence>
<dbReference type="EMBL" id="FOLO01000081">
    <property type="protein sequence ID" value="SFD65750.1"/>
    <property type="molecule type" value="Genomic_DNA"/>
</dbReference>
<dbReference type="InterPro" id="IPR045864">
    <property type="entry name" value="aa-tRNA-synth_II/BPL/LPL"/>
</dbReference>
<organism evidence="14 15">
    <name type="scientific">Pseudoalteromonas denitrificans DSM 6059</name>
    <dbReference type="NCBI Taxonomy" id="1123010"/>
    <lineage>
        <taxon>Bacteria</taxon>
        <taxon>Pseudomonadati</taxon>
        <taxon>Pseudomonadota</taxon>
        <taxon>Gammaproteobacteria</taxon>
        <taxon>Alteromonadales</taxon>
        <taxon>Pseudoalteromonadaceae</taxon>
        <taxon>Pseudoalteromonas</taxon>
    </lineage>
</organism>
<dbReference type="STRING" id="1123010.SAMN02745724_05112"/>
<dbReference type="GO" id="GO:0006435">
    <property type="term" value="P:threonyl-tRNA aminoacylation"/>
    <property type="evidence" value="ECO:0007669"/>
    <property type="project" value="UniProtKB-UniRule"/>
</dbReference>
<dbReference type="Pfam" id="PF00587">
    <property type="entry name" value="tRNA-synt_2b"/>
    <property type="match status" value="1"/>
</dbReference>
<keyword evidence="15" id="KW-1185">Reference proteome</keyword>
<dbReference type="GO" id="GO:0005737">
    <property type="term" value="C:cytoplasm"/>
    <property type="evidence" value="ECO:0007669"/>
    <property type="project" value="UniProtKB-UniRule"/>
</dbReference>
<evidence type="ECO:0000256" key="8">
    <source>
        <dbReference type="ARBA" id="ARBA00022840"/>
    </source>
</evidence>
<dbReference type="Gene3D" id="3.40.50.800">
    <property type="entry name" value="Anticodon-binding domain"/>
    <property type="match status" value="1"/>
</dbReference>
<feature type="domain" description="Aminoacyl-transfer RNA synthetases class-II family profile" evidence="13">
    <location>
        <begin position="23"/>
        <end position="297"/>
    </location>
</feature>
<dbReference type="InterPro" id="IPR033728">
    <property type="entry name" value="ThrRS_core"/>
</dbReference>
<accession>A0A1I1UCQ6</accession>
<dbReference type="InterPro" id="IPR002320">
    <property type="entry name" value="Thr-tRNA-ligase_IIa"/>
</dbReference>
<gene>
    <name evidence="14" type="ORF">SAMN02745724_05112</name>
</gene>
<evidence type="ECO:0000256" key="5">
    <source>
        <dbReference type="ARBA" id="ARBA00022723"/>
    </source>
</evidence>
<evidence type="ECO:0000256" key="7">
    <source>
        <dbReference type="ARBA" id="ARBA00022833"/>
    </source>
</evidence>
<reference evidence="14 15" key="1">
    <citation type="submission" date="2016-10" db="EMBL/GenBank/DDBJ databases">
        <authorList>
            <person name="de Groot N.N."/>
        </authorList>
    </citation>
    <scope>NUCLEOTIDE SEQUENCE [LARGE SCALE GENOMIC DNA]</scope>
    <source>
        <strain evidence="14 15">DSM 6059</strain>
    </source>
</reference>
<dbReference type="SUPFAM" id="SSF55681">
    <property type="entry name" value="Class II aaRS and biotin synthetases"/>
    <property type="match status" value="1"/>
</dbReference>
<dbReference type="CDD" id="cd00771">
    <property type="entry name" value="ThrRS_core"/>
    <property type="match status" value="1"/>
</dbReference>
<evidence type="ECO:0000256" key="11">
    <source>
        <dbReference type="ARBA" id="ARBA00049515"/>
    </source>
</evidence>
<keyword evidence="5" id="KW-0479">Metal-binding</keyword>
<dbReference type="GO" id="GO:0005524">
    <property type="term" value="F:ATP binding"/>
    <property type="evidence" value="ECO:0007669"/>
    <property type="project" value="UniProtKB-KW"/>
</dbReference>
<keyword evidence="9" id="KW-0648">Protein biosynthesis</keyword>
<comment type="catalytic activity">
    <reaction evidence="11">
        <text>tRNA(Thr) + L-threonine + ATP = L-threonyl-tRNA(Thr) + AMP + diphosphate + H(+)</text>
        <dbReference type="Rhea" id="RHEA:24624"/>
        <dbReference type="Rhea" id="RHEA-COMP:9670"/>
        <dbReference type="Rhea" id="RHEA-COMP:9704"/>
        <dbReference type="ChEBI" id="CHEBI:15378"/>
        <dbReference type="ChEBI" id="CHEBI:30616"/>
        <dbReference type="ChEBI" id="CHEBI:33019"/>
        <dbReference type="ChEBI" id="CHEBI:57926"/>
        <dbReference type="ChEBI" id="CHEBI:78442"/>
        <dbReference type="ChEBI" id="CHEBI:78534"/>
        <dbReference type="ChEBI" id="CHEBI:456215"/>
        <dbReference type="EC" id="6.1.1.3"/>
    </reaction>
</comment>
<comment type="similarity">
    <text evidence="1">Belongs to the class-II aminoacyl-tRNA synthetase family.</text>
</comment>
<evidence type="ECO:0000256" key="4">
    <source>
        <dbReference type="ARBA" id="ARBA00022598"/>
    </source>
</evidence>
<evidence type="ECO:0000256" key="1">
    <source>
        <dbReference type="ARBA" id="ARBA00008226"/>
    </source>
</evidence>
<keyword evidence="3" id="KW-0963">Cytoplasm</keyword>
<dbReference type="OrthoDB" id="9802304at2"/>
<dbReference type="Proteomes" id="UP000198862">
    <property type="component" value="Unassembled WGS sequence"/>
</dbReference>
<dbReference type="InterPro" id="IPR004154">
    <property type="entry name" value="Anticodon-bd"/>
</dbReference>
<keyword evidence="7" id="KW-0862">Zinc</keyword>